<dbReference type="AlphaFoldDB" id="A0AAX2CIT3"/>
<organism evidence="2 3">
    <name type="scientific">Bacillus cytotoxicus</name>
    <dbReference type="NCBI Taxonomy" id="580165"/>
    <lineage>
        <taxon>Bacteria</taxon>
        <taxon>Bacillati</taxon>
        <taxon>Bacillota</taxon>
        <taxon>Bacilli</taxon>
        <taxon>Bacillales</taxon>
        <taxon>Bacillaceae</taxon>
        <taxon>Bacillus</taxon>
        <taxon>Bacillus cereus group</taxon>
    </lineage>
</organism>
<evidence type="ECO:0000313" key="3">
    <source>
        <dbReference type="Proteomes" id="UP000242164"/>
    </source>
</evidence>
<feature type="transmembrane region" description="Helical" evidence="1">
    <location>
        <begin position="12"/>
        <end position="33"/>
    </location>
</feature>
<reference evidence="2 3" key="1">
    <citation type="submission" date="2016-08" db="EMBL/GenBank/DDBJ databases">
        <authorList>
            <person name="Loux V."/>
            <person name="Rue O."/>
        </authorList>
    </citation>
    <scope>NUCLEOTIDE SEQUENCE [LARGE SCALE GENOMIC DNA]</scope>
    <source>
        <strain evidence="2 3">AFSSA_08CEB44bac</strain>
    </source>
</reference>
<name>A0AAX2CIT3_9BACI</name>
<gene>
    <name evidence="2" type="ORF">BCB44BAC_02648</name>
</gene>
<accession>A0AAX2CIT3</accession>
<evidence type="ECO:0000256" key="1">
    <source>
        <dbReference type="SAM" id="Phobius"/>
    </source>
</evidence>
<keyword evidence="1" id="KW-0812">Transmembrane</keyword>
<feature type="transmembrane region" description="Helical" evidence="1">
    <location>
        <begin position="39"/>
        <end position="56"/>
    </location>
</feature>
<protein>
    <recommendedName>
        <fullName evidence="4">Outer membrane protein assembly factor BamE</fullName>
    </recommendedName>
</protein>
<keyword evidence="1" id="KW-1133">Transmembrane helix</keyword>
<sequence length="191" mass="22312">MKTYMKPLLWGTLYLYTFFYLFIYLAFICIIVIAHSSYSIVSVLAVSIPFIILLLFRRVMFKLALSDEQEIYRKKLKSITVVGAALFTVCIIQLGVNEYQSRFHQETWLKNDGKRVYMIDDLLAKHKLVGTSKEEVITLLGTPTEIRQFETVHQMIYYLGTEGGFIPIDSECLILYLNHNDRIIDYRIETD</sequence>
<proteinExistence type="predicted"/>
<keyword evidence="1" id="KW-0472">Membrane</keyword>
<feature type="transmembrane region" description="Helical" evidence="1">
    <location>
        <begin position="76"/>
        <end position="96"/>
    </location>
</feature>
<dbReference type="Proteomes" id="UP000242164">
    <property type="component" value="Unassembled WGS sequence"/>
</dbReference>
<evidence type="ECO:0000313" key="2">
    <source>
        <dbReference type="EMBL" id="SCL95841.1"/>
    </source>
</evidence>
<evidence type="ECO:0008006" key="4">
    <source>
        <dbReference type="Google" id="ProtNLM"/>
    </source>
</evidence>
<dbReference type="EMBL" id="FMIK01000034">
    <property type="protein sequence ID" value="SCL95841.1"/>
    <property type="molecule type" value="Genomic_DNA"/>
</dbReference>
<comment type="caution">
    <text evidence="2">The sequence shown here is derived from an EMBL/GenBank/DDBJ whole genome shotgun (WGS) entry which is preliminary data.</text>
</comment>